<organism evidence="1">
    <name type="scientific">hydrothermal vent metagenome</name>
    <dbReference type="NCBI Taxonomy" id="652676"/>
    <lineage>
        <taxon>unclassified sequences</taxon>
        <taxon>metagenomes</taxon>
        <taxon>ecological metagenomes</taxon>
    </lineage>
</organism>
<dbReference type="SUPFAM" id="SSF51445">
    <property type="entry name" value="(Trans)glycosidases"/>
    <property type="match status" value="1"/>
</dbReference>
<sequence>KCSEPKTNEIKPVFMNGEPRFIIGSYHNPKDLNELKILAENGFNLVRCAPDSNDLDMAKEAGLNAWINTGNRIDFSKDKNKHKEKLIELVEKFKDHPALAVWEVPDEALWSLGYPKFEFMFYGKNWSVEQQDSILKVLDEAIPEKAKGFVKGYEQLKKIDSIHPVWMNFAPRNTLDQLRLFAKAADIIGCDIYPGKKGVDGHNDLYNYRMSSVGGYTDIMQSAAPNKPVWMVLQGFSWDFLRLKDTRPENLDPEEFPTYKHSRFMAWDAILHGAKGILYWGSYMVSPRSLFWNSILGVTKEIAALEPFLLEKELKNKITVEPIQFTSSVKTRVASTLRKHNDDYLLVVLQEDLSQALNVSGLDFLEGKTLYELTTDRSYVVKDGKIRVWFGKEPHVLCTSKKYDVVHESEFPLTWDNEDNFPLNEK</sequence>
<evidence type="ECO:0000313" key="1">
    <source>
        <dbReference type="EMBL" id="VAX20750.1"/>
    </source>
</evidence>
<dbReference type="InterPro" id="IPR017853">
    <property type="entry name" value="GH"/>
</dbReference>
<feature type="non-terminal residue" evidence="1">
    <location>
        <position position="1"/>
    </location>
</feature>
<dbReference type="AlphaFoldDB" id="A0A3B1CDG3"/>
<gene>
    <name evidence="1" type="ORF">MNBD_IGNAVI01-2411</name>
</gene>
<accession>A0A3B1CDG3</accession>
<name>A0A3B1CDG3_9ZZZZ</name>
<proteinExistence type="predicted"/>
<dbReference type="EMBL" id="UOGD01000176">
    <property type="protein sequence ID" value="VAX20750.1"/>
    <property type="molecule type" value="Genomic_DNA"/>
</dbReference>
<reference evidence="1" key="1">
    <citation type="submission" date="2018-06" db="EMBL/GenBank/DDBJ databases">
        <authorList>
            <person name="Zhirakovskaya E."/>
        </authorList>
    </citation>
    <scope>NUCLEOTIDE SEQUENCE</scope>
</reference>
<evidence type="ECO:0008006" key="2">
    <source>
        <dbReference type="Google" id="ProtNLM"/>
    </source>
</evidence>
<dbReference type="Gene3D" id="3.20.20.80">
    <property type="entry name" value="Glycosidases"/>
    <property type="match status" value="1"/>
</dbReference>
<protein>
    <recommendedName>
        <fullName evidence="2">Glycoside hydrolase family 42 N-terminal domain-containing protein</fullName>
    </recommendedName>
</protein>